<protein>
    <submittedName>
        <fullName evidence="5">SDR family oxidoreductase</fullName>
    </submittedName>
</protein>
<dbReference type="PANTHER" id="PTHR43490:SF99">
    <property type="entry name" value="SHORT-CHAIN DEHYDROGENASE_REDUCTASE"/>
    <property type="match status" value="1"/>
</dbReference>
<evidence type="ECO:0000313" key="6">
    <source>
        <dbReference type="Proteomes" id="UP001165962"/>
    </source>
</evidence>
<dbReference type="EMBL" id="JAAOIW010000006">
    <property type="protein sequence ID" value="NHN31914.1"/>
    <property type="molecule type" value="Genomic_DNA"/>
</dbReference>
<keyword evidence="3" id="KW-0560">Oxidoreductase</keyword>
<comment type="similarity">
    <text evidence="1 4">Belongs to the short-chain dehydrogenases/reductases (SDR) family.</text>
</comment>
<dbReference type="RefSeq" id="WP_166152192.1">
    <property type="nucleotide sequence ID" value="NZ_JAAOIW010000006.1"/>
</dbReference>
<keyword evidence="6" id="KW-1185">Reference proteome</keyword>
<dbReference type="SUPFAM" id="SSF51735">
    <property type="entry name" value="NAD(P)-binding Rossmann-fold domains"/>
    <property type="match status" value="1"/>
</dbReference>
<organism evidence="5 6">
    <name type="scientific">Paenibacillus agricola</name>
    <dbReference type="NCBI Taxonomy" id="2716264"/>
    <lineage>
        <taxon>Bacteria</taxon>
        <taxon>Bacillati</taxon>
        <taxon>Bacillota</taxon>
        <taxon>Bacilli</taxon>
        <taxon>Bacillales</taxon>
        <taxon>Paenibacillaceae</taxon>
        <taxon>Paenibacillus</taxon>
    </lineage>
</organism>
<dbReference type="Pfam" id="PF00106">
    <property type="entry name" value="adh_short"/>
    <property type="match status" value="1"/>
</dbReference>
<dbReference type="InterPro" id="IPR036291">
    <property type="entry name" value="NAD(P)-bd_dom_sf"/>
</dbReference>
<evidence type="ECO:0000256" key="3">
    <source>
        <dbReference type="ARBA" id="ARBA00023002"/>
    </source>
</evidence>
<dbReference type="Proteomes" id="UP001165962">
    <property type="component" value="Unassembled WGS sequence"/>
</dbReference>
<gene>
    <name evidence="5" type="ORF">G9U52_18925</name>
</gene>
<evidence type="ECO:0000256" key="2">
    <source>
        <dbReference type="ARBA" id="ARBA00022857"/>
    </source>
</evidence>
<keyword evidence="2" id="KW-0521">NADP</keyword>
<proteinExistence type="inferred from homology"/>
<dbReference type="Gene3D" id="3.40.50.720">
    <property type="entry name" value="NAD(P)-binding Rossmann-like Domain"/>
    <property type="match status" value="1"/>
</dbReference>
<dbReference type="InterPro" id="IPR045313">
    <property type="entry name" value="CBR1-like"/>
</dbReference>
<dbReference type="PRINTS" id="PR00081">
    <property type="entry name" value="GDHRDH"/>
</dbReference>
<dbReference type="InterPro" id="IPR002347">
    <property type="entry name" value="SDR_fam"/>
</dbReference>
<dbReference type="PROSITE" id="PS00061">
    <property type="entry name" value="ADH_SHORT"/>
    <property type="match status" value="1"/>
</dbReference>
<dbReference type="PRINTS" id="PR00080">
    <property type="entry name" value="SDRFAMILY"/>
</dbReference>
<comment type="caution">
    <text evidence="5">The sequence shown here is derived from an EMBL/GenBank/DDBJ whole genome shotgun (WGS) entry which is preliminary data.</text>
</comment>
<dbReference type="InterPro" id="IPR020904">
    <property type="entry name" value="Sc_DH/Rdtase_CS"/>
</dbReference>
<evidence type="ECO:0000313" key="5">
    <source>
        <dbReference type="EMBL" id="NHN31914.1"/>
    </source>
</evidence>
<accession>A0ABX0JCH5</accession>
<dbReference type="PANTHER" id="PTHR43490">
    <property type="entry name" value="(+)-NEOMENTHOL DEHYDROGENASE"/>
    <property type="match status" value="1"/>
</dbReference>
<evidence type="ECO:0000256" key="4">
    <source>
        <dbReference type="RuleBase" id="RU000363"/>
    </source>
</evidence>
<evidence type="ECO:0000256" key="1">
    <source>
        <dbReference type="ARBA" id="ARBA00006484"/>
    </source>
</evidence>
<dbReference type="CDD" id="cd05324">
    <property type="entry name" value="carb_red_PTCR-like_SDR_c"/>
    <property type="match status" value="1"/>
</dbReference>
<reference evidence="5" key="1">
    <citation type="submission" date="2020-03" db="EMBL/GenBank/DDBJ databases">
        <title>Draft sequencing of Paenibacilllus sp. S3N08.</title>
        <authorList>
            <person name="Kim D.-U."/>
        </authorList>
    </citation>
    <scope>NUCLEOTIDE SEQUENCE</scope>
    <source>
        <strain evidence="5">S3N08</strain>
    </source>
</reference>
<sequence length="255" mass="27269">MENQKTNLQGKVAFITGANRAIGLETARGLAKLGATVIIGARDTEKGEAAAESLRVEGLAAEFLLNDLKRPEDDQTAYDYIANRHGKLDILVNNAGIMVEAPSASDIGENETSKLPMEQLRETFDINFFAQVRLTQALLPLIHKSASGRIVNLSSVLGSLTLHANPASPIYSLKAFAYNATKTALNAFTVHLAHELRDTTIKVNSAHPGWVQSELGGKLAPLGIEDGSLTSILLATLPDDGPTGGFFHMGEALPW</sequence>
<name>A0ABX0JCH5_9BACL</name>